<dbReference type="AlphaFoldDB" id="A0A5C6VG73"/>
<reference evidence="1 2" key="1">
    <citation type="journal article" date="2018" name="Int. J. Syst. Evol. Microbiol.">
        <title>Paraburkholderia azotifigens sp. nov., a nitrogen-fixing bacterium isolated from paddy soil.</title>
        <authorList>
            <person name="Choi G.M."/>
            <person name="Im W.T."/>
        </authorList>
    </citation>
    <scope>NUCLEOTIDE SEQUENCE [LARGE SCALE GENOMIC DNA]</scope>
    <source>
        <strain evidence="1 2">NF 2-5-3</strain>
    </source>
</reference>
<name>A0A5C6VG73_9BURK</name>
<evidence type="ECO:0000313" key="2">
    <source>
        <dbReference type="Proteomes" id="UP000321776"/>
    </source>
</evidence>
<accession>A0A5C6VG73</accession>
<comment type="caution">
    <text evidence="1">The sequence shown here is derived from an EMBL/GenBank/DDBJ whole genome shotgun (WGS) entry which is preliminary data.</text>
</comment>
<organism evidence="1 2">
    <name type="scientific">Paraburkholderia azotifigens</name>
    <dbReference type="NCBI Taxonomy" id="2057004"/>
    <lineage>
        <taxon>Bacteria</taxon>
        <taxon>Pseudomonadati</taxon>
        <taxon>Pseudomonadota</taxon>
        <taxon>Betaproteobacteria</taxon>
        <taxon>Burkholderiales</taxon>
        <taxon>Burkholderiaceae</taxon>
        <taxon>Paraburkholderia</taxon>
    </lineage>
</organism>
<evidence type="ECO:0000313" key="1">
    <source>
        <dbReference type="EMBL" id="TXC82388.1"/>
    </source>
</evidence>
<proteinExistence type="predicted"/>
<dbReference type="RefSeq" id="WP_147235048.1">
    <property type="nucleotide sequence ID" value="NZ_VOQS01000003.1"/>
</dbReference>
<gene>
    <name evidence="1" type="ORF">FRZ40_18040</name>
</gene>
<dbReference type="EMBL" id="VOQS01000003">
    <property type="protein sequence ID" value="TXC82388.1"/>
    <property type="molecule type" value="Genomic_DNA"/>
</dbReference>
<protein>
    <submittedName>
        <fullName evidence="1">Uncharacterized protein</fullName>
    </submittedName>
</protein>
<dbReference type="Proteomes" id="UP000321776">
    <property type="component" value="Unassembled WGS sequence"/>
</dbReference>
<sequence length="151" mass="17424">MQKVRGRRLPADDPTIRRIVRALIRLHFSEWEYNGHLGGDELQSLLYASKRIFDLDPVTTTELDFEQHLLSIWEDWYPESSKDIELGGGYWNGNALYGLSAALDSELVQALRLVFEKNHFEVETRIKELLNAVKGMCRHTSIRVPFSIVHG</sequence>